<dbReference type="Gene3D" id="3.80.10.10">
    <property type="entry name" value="Ribonuclease Inhibitor"/>
    <property type="match status" value="1"/>
</dbReference>
<keyword evidence="3" id="KW-1185">Reference proteome</keyword>
<dbReference type="Gene3D" id="1.20.1280.50">
    <property type="match status" value="1"/>
</dbReference>
<dbReference type="OrthoDB" id="3046363at2759"/>
<dbReference type="SUPFAM" id="SSF52047">
    <property type="entry name" value="RNI-like"/>
    <property type="match status" value="1"/>
</dbReference>
<organism evidence="2 3">
    <name type="scientific">Thelephora terrestris</name>
    <dbReference type="NCBI Taxonomy" id="56493"/>
    <lineage>
        <taxon>Eukaryota</taxon>
        <taxon>Fungi</taxon>
        <taxon>Dikarya</taxon>
        <taxon>Basidiomycota</taxon>
        <taxon>Agaricomycotina</taxon>
        <taxon>Agaricomycetes</taxon>
        <taxon>Thelephorales</taxon>
        <taxon>Thelephoraceae</taxon>
        <taxon>Thelephora</taxon>
    </lineage>
</organism>
<reference evidence="2" key="2">
    <citation type="submission" date="2020-11" db="EMBL/GenBank/DDBJ databases">
        <authorList>
            <consortium name="DOE Joint Genome Institute"/>
            <person name="Kuo A."/>
            <person name="Miyauchi S."/>
            <person name="Kiss E."/>
            <person name="Drula E."/>
            <person name="Kohler A."/>
            <person name="Sanchez-Garcia M."/>
            <person name="Andreopoulos B."/>
            <person name="Barry K.W."/>
            <person name="Bonito G."/>
            <person name="Buee M."/>
            <person name="Carver A."/>
            <person name="Chen C."/>
            <person name="Cichocki N."/>
            <person name="Clum A."/>
            <person name="Culley D."/>
            <person name="Crous P.W."/>
            <person name="Fauchery L."/>
            <person name="Girlanda M."/>
            <person name="Hayes R."/>
            <person name="Keri Z."/>
            <person name="Labutti K."/>
            <person name="Lipzen A."/>
            <person name="Lombard V."/>
            <person name="Magnuson J."/>
            <person name="Maillard F."/>
            <person name="Morin E."/>
            <person name="Murat C."/>
            <person name="Nolan M."/>
            <person name="Ohm R."/>
            <person name="Pangilinan J."/>
            <person name="Pereira M."/>
            <person name="Perotto S."/>
            <person name="Peter M."/>
            <person name="Riley R."/>
            <person name="Sitrit Y."/>
            <person name="Stielow B."/>
            <person name="Szollosi G."/>
            <person name="Zifcakova L."/>
            <person name="Stursova M."/>
            <person name="Spatafora J.W."/>
            <person name="Tedersoo L."/>
            <person name="Vaario L.-M."/>
            <person name="Yamada A."/>
            <person name="Yan M."/>
            <person name="Wang P."/>
            <person name="Xu J."/>
            <person name="Bruns T."/>
            <person name="Baldrian P."/>
            <person name="Vilgalys R."/>
            <person name="Henrissat B."/>
            <person name="Grigoriev I.V."/>
            <person name="Hibbett D."/>
            <person name="Nagy L.G."/>
            <person name="Martin F.M."/>
        </authorList>
    </citation>
    <scope>NUCLEOTIDE SEQUENCE</scope>
    <source>
        <strain evidence="2">UH-Tt-Lm1</strain>
    </source>
</reference>
<dbReference type="AlphaFoldDB" id="A0A9P6HAI0"/>
<accession>A0A9P6HAI0</accession>
<proteinExistence type="predicted"/>
<dbReference type="SUPFAM" id="SSF81383">
    <property type="entry name" value="F-box domain"/>
    <property type="match status" value="1"/>
</dbReference>
<dbReference type="InterPro" id="IPR036047">
    <property type="entry name" value="F-box-like_dom_sf"/>
</dbReference>
<dbReference type="Pfam" id="PF12937">
    <property type="entry name" value="F-box-like"/>
    <property type="match status" value="1"/>
</dbReference>
<reference evidence="2" key="1">
    <citation type="journal article" date="2020" name="Nat. Commun.">
        <title>Large-scale genome sequencing of mycorrhizal fungi provides insights into the early evolution of symbiotic traits.</title>
        <authorList>
            <person name="Miyauchi S."/>
            <person name="Kiss E."/>
            <person name="Kuo A."/>
            <person name="Drula E."/>
            <person name="Kohler A."/>
            <person name="Sanchez-Garcia M."/>
            <person name="Morin E."/>
            <person name="Andreopoulos B."/>
            <person name="Barry K.W."/>
            <person name="Bonito G."/>
            <person name="Buee M."/>
            <person name="Carver A."/>
            <person name="Chen C."/>
            <person name="Cichocki N."/>
            <person name="Clum A."/>
            <person name="Culley D."/>
            <person name="Crous P.W."/>
            <person name="Fauchery L."/>
            <person name="Girlanda M."/>
            <person name="Hayes R.D."/>
            <person name="Keri Z."/>
            <person name="LaButti K."/>
            <person name="Lipzen A."/>
            <person name="Lombard V."/>
            <person name="Magnuson J."/>
            <person name="Maillard F."/>
            <person name="Murat C."/>
            <person name="Nolan M."/>
            <person name="Ohm R.A."/>
            <person name="Pangilinan J."/>
            <person name="Pereira M.F."/>
            <person name="Perotto S."/>
            <person name="Peter M."/>
            <person name="Pfister S."/>
            <person name="Riley R."/>
            <person name="Sitrit Y."/>
            <person name="Stielow J.B."/>
            <person name="Szollosi G."/>
            <person name="Zifcakova L."/>
            <person name="Stursova M."/>
            <person name="Spatafora J.W."/>
            <person name="Tedersoo L."/>
            <person name="Vaario L.M."/>
            <person name="Yamada A."/>
            <person name="Yan M."/>
            <person name="Wang P."/>
            <person name="Xu J."/>
            <person name="Bruns T."/>
            <person name="Baldrian P."/>
            <person name="Vilgalys R."/>
            <person name="Dunand C."/>
            <person name="Henrissat B."/>
            <person name="Grigoriev I.V."/>
            <person name="Hibbett D."/>
            <person name="Nagy L.G."/>
            <person name="Martin F.M."/>
        </authorList>
    </citation>
    <scope>NUCLEOTIDE SEQUENCE</scope>
    <source>
        <strain evidence="2">UH-Tt-Lm1</strain>
    </source>
</reference>
<evidence type="ECO:0000313" key="2">
    <source>
        <dbReference type="EMBL" id="KAF9782904.1"/>
    </source>
</evidence>
<comment type="caution">
    <text evidence="2">The sequence shown here is derived from an EMBL/GenBank/DDBJ whole genome shotgun (WGS) entry which is preliminary data.</text>
</comment>
<sequence length="490" mass="55044">MVDPHVMGDSYSERDPSLSQLFDAIERKLDEMLGAYSCSAGAPFDKQMDEIILRASGIWKKSGYLKNSFARINRFPRELLGHIPTFLENERDLINTTAVCRHWRTTLLATPYLWCNISGSSTSKIRAYLERSRWRPLNVRLTSSNLARLLRPHIRRVASLRLDLVGQSHMDQVAVHLPEPAPSLRTLSIRSRHVGHNLDIPPSFLGGSFPSLKEILAEDISSFSGPPTFHSVTSFTLHTNSDISLDTASLLRTLERLPALEILFIEFRSRGIPTTAAGDRIVTLQNLRTLSLLSTNDMGGARMGPVLPGLYLPKLEKLDVHSHYTLESIGPCFPLSFSGLLPNFSELPKAVLVPRSWFTEIHLQNESQHTLDIFIGQLSSFEKTREVLGGLPLWSVRSLAIEVRDMDMEWLFGMLGALEGVEDLEIRGRWTQVLRFWRGSWKWKGLCPALRRLVVYGGEGVEVDLAAFNDARQDVGLPLTITHLVSNEGC</sequence>
<dbReference type="InterPro" id="IPR001810">
    <property type="entry name" value="F-box_dom"/>
</dbReference>
<gene>
    <name evidence="2" type="ORF">BJ322DRAFT_1212444</name>
</gene>
<dbReference type="InterPro" id="IPR032675">
    <property type="entry name" value="LRR_dom_sf"/>
</dbReference>
<protein>
    <recommendedName>
        <fullName evidence="1">F-box domain-containing protein</fullName>
    </recommendedName>
</protein>
<dbReference type="Proteomes" id="UP000736335">
    <property type="component" value="Unassembled WGS sequence"/>
</dbReference>
<feature type="domain" description="F-box" evidence="1">
    <location>
        <begin position="73"/>
        <end position="117"/>
    </location>
</feature>
<evidence type="ECO:0000259" key="1">
    <source>
        <dbReference type="Pfam" id="PF12937"/>
    </source>
</evidence>
<evidence type="ECO:0000313" key="3">
    <source>
        <dbReference type="Proteomes" id="UP000736335"/>
    </source>
</evidence>
<name>A0A9P6HAI0_9AGAM</name>
<dbReference type="EMBL" id="WIUZ02000011">
    <property type="protein sequence ID" value="KAF9782904.1"/>
    <property type="molecule type" value="Genomic_DNA"/>
</dbReference>